<evidence type="ECO:0000256" key="4">
    <source>
        <dbReference type="PROSITE-ProRule" id="PRU00175"/>
    </source>
</evidence>
<evidence type="ECO:0000256" key="2">
    <source>
        <dbReference type="ARBA" id="ARBA00022771"/>
    </source>
</evidence>
<dbReference type="RefSeq" id="NP_500297.3">
    <property type="nucleotide sequence ID" value="NM_067896.5"/>
</dbReference>
<dbReference type="GO" id="GO:0008270">
    <property type="term" value="F:zinc ion binding"/>
    <property type="evidence" value="ECO:0007669"/>
    <property type="project" value="UniProtKB-KW"/>
</dbReference>
<dbReference type="FunCoup" id="Q95XU0">
    <property type="interactions" value="2"/>
</dbReference>
<feature type="region of interest" description="Disordered" evidence="6">
    <location>
        <begin position="353"/>
        <end position="389"/>
    </location>
</feature>
<feature type="coiled-coil region" evidence="5">
    <location>
        <begin position="223"/>
        <end position="250"/>
    </location>
</feature>
<dbReference type="AlphaFoldDB" id="Q95XU0"/>
<feature type="domain" description="RING-type" evidence="7">
    <location>
        <begin position="11"/>
        <end position="59"/>
    </location>
</feature>
<keyword evidence="2 4" id="KW-0863">Zinc-finger</keyword>
<dbReference type="OrthoDB" id="5874554at2759"/>
<dbReference type="PaxDb" id="6239-Y67D8B.1"/>
<evidence type="ECO:0000256" key="6">
    <source>
        <dbReference type="SAM" id="MobiDB-lite"/>
    </source>
</evidence>
<keyword evidence="1" id="KW-0479">Metal-binding</keyword>
<dbReference type="OMA" id="PICENPE"/>
<evidence type="ECO:0000313" key="10">
    <source>
        <dbReference type="WormBase" id="Y67D8B.1a"/>
    </source>
</evidence>
<gene>
    <name evidence="8" type="ORF">CELE_Y67D8B.1</name>
    <name evidence="8 10" type="ORF">Y67D8B.1</name>
</gene>
<keyword evidence="5" id="KW-0175">Coiled coil</keyword>
<dbReference type="PROSITE" id="PS50089">
    <property type="entry name" value="ZF_RING_2"/>
    <property type="match status" value="1"/>
</dbReference>
<evidence type="ECO:0000313" key="9">
    <source>
        <dbReference type="Proteomes" id="UP000001940"/>
    </source>
</evidence>
<accession>Q95XU0</accession>
<dbReference type="ExpressionAtlas" id="Q95XU0">
    <property type="expression patterns" value="baseline and differential"/>
</dbReference>
<dbReference type="GeneID" id="190513"/>
<dbReference type="HOGENOM" id="CLU_710248_0_0_1"/>
<evidence type="ECO:0000256" key="5">
    <source>
        <dbReference type="SAM" id="Coils"/>
    </source>
</evidence>
<keyword evidence="9" id="KW-1185">Reference proteome</keyword>
<dbReference type="CTD" id="190513"/>
<evidence type="ECO:0000256" key="3">
    <source>
        <dbReference type="ARBA" id="ARBA00022833"/>
    </source>
</evidence>
<dbReference type="InParanoid" id="Q95XU0"/>
<sequence>MNLEKLSELLCFQCGKLYESITKPDDEAILVPVLGACLHSICILCATGLESPNSCPICENPEAFGNIISNCTALQNHQLIKNKLEKDFEGSGTKIRNCSSCKEVSENLQFCITCAQSQDILKQPSNNGKWIAVPLRKDLSIICLSCGVLEHKEHELAPIDMLENLEDIALLLTISSFISHSKTGLEEIVEYFENVEIQIFNCKEGFKNWRTPEFHECQLDSYKKNFVSEIEEMTKEKVKLRRRKFEFQEKRAEDIIFSLEKALIQYSGQPEASCRLRFALEKLKGLTENFSENFTTSRLDPEEILRIDSEINRRMHELEHSEREKSFIKSEEVGGFFKYRAIAQEIQDSEAELKNLKSQRDDLSRSSPNETVWHHVQIPNETHDSSAFP</sequence>
<name>Q95XU0_CAEEL</name>
<dbReference type="SMR" id="Q95XU0"/>
<dbReference type="InterPro" id="IPR017907">
    <property type="entry name" value="Znf_RING_CS"/>
</dbReference>
<dbReference type="Bgee" id="WBGene00022061">
    <property type="expression patterns" value="Expressed in larva"/>
</dbReference>
<feature type="compositionally biased region" description="Basic and acidic residues" evidence="6">
    <location>
        <begin position="353"/>
        <end position="364"/>
    </location>
</feature>
<keyword evidence="3" id="KW-0862">Zinc</keyword>
<dbReference type="EMBL" id="BX284604">
    <property type="protein sequence ID" value="CCD73140.2"/>
    <property type="molecule type" value="Genomic_DNA"/>
</dbReference>
<dbReference type="eggNOG" id="ENOG502TIB4">
    <property type="taxonomic scope" value="Eukaryota"/>
</dbReference>
<proteinExistence type="predicted"/>
<reference evidence="8 9" key="1">
    <citation type="journal article" date="1998" name="Science">
        <title>Genome sequence of the nematode C. elegans: a platform for investigating biology.</title>
        <authorList>
            <consortium name="The C. elegans sequencing consortium"/>
            <person name="Sulson J.E."/>
            <person name="Waterston R."/>
        </authorList>
    </citation>
    <scope>NUCLEOTIDE SEQUENCE [LARGE SCALE GENOMIC DNA]</scope>
    <source>
        <strain evidence="8 9">Bristol N2</strain>
    </source>
</reference>
<organism evidence="8 9">
    <name type="scientific">Caenorhabditis elegans</name>
    <dbReference type="NCBI Taxonomy" id="6239"/>
    <lineage>
        <taxon>Eukaryota</taxon>
        <taxon>Metazoa</taxon>
        <taxon>Ecdysozoa</taxon>
        <taxon>Nematoda</taxon>
        <taxon>Chromadorea</taxon>
        <taxon>Rhabditida</taxon>
        <taxon>Rhabditina</taxon>
        <taxon>Rhabditomorpha</taxon>
        <taxon>Rhabditoidea</taxon>
        <taxon>Rhabditidae</taxon>
        <taxon>Peloderinae</taxon>
        <taxon>Caenorhabditis</taxon>
    </lineage>
</organism>
<dbReference type="Proteomes" id="UP000001940">
    <property type="component" value="Chromosome IV"/>
</dbReference>
<evidence type="ECO:0000313" key="8">
    <source>
        <dbReference type="EMBL" id="CCD73140.2"/>
    </source>
</evidence>
<dbReference type="UCSC" id="Y67D8B.1">
    <property type="organism name" value="c. elegans"/>
</dbReference>
<protein>
    <submittedName>
        <fullName evidence="8">RING-type domain-containing protein</fullName>
    </submittedName>
</protein>
<dbReference type="WormBase" id="Y67D8B.1a">
    <property type="protein sequence ID" value="CE48890"/>
    <property type="gene ID" value="WBGene00022061"/>
</dbReference>
<dbReference type="SUPFAM" id="SSF57850">
    <property type="entry name" value="RING/U-box"/>
    <property type="match status" value="1"/>
</dbReference>
<dbReference type="AGR" id="WB:WBGene00022061"/>
<evidence type="ECO:0000256" key="1">
    <source>
        <dbReference type="ARBA" id="ARBA00022723"/>
    </source>
</evidence>
<dbReference type="PROSITE" id="PS00518">
    <property type="entry name" value="ZF_RING_1"/>
    <property type="match status" value="1"/>
</dbReference>
<dbReference type="Pfam" id="PF14634">
    <property type="entry name" value="zf-RING_5"/>
    <property type="match status" value="1"/>
</dbReference>
<dbReference type="InterPro" id="IPR001841">
    <property type="entry name" value="Znf_RING"/>
</dbReference>
<evidence type="ECO:0000259" key="7">
    <source>
        <dbReference type="PROSITE" id="PS50089"/>
    </source>
</evidence>